<gene>
    <name evidence="1" type="ORF">CD32_19405</name>
</gene>
<dbReference type="EMBL" id="JPVP01000060">
    <property type="protein sequence ID" value="KGR81525.1"/>
    <property type="molecule type" value="Genomic_DNA"/>
</dbReference>
<sequence length="78" mass="9138">MKKLELFRFLMEGPTREVQQFLKDNGVELRKSEIKKLREVFQNAQASWLFTGIPESVIKKAESIVGAERVQQFLKQIQ</sequence>
<dbReference type="OrthoDB" id="2454833at2"/>
<dbReference type="STRING" id="1220589.CD32_19405"/>
<protein>
    <submittedName>
        <fullName evidence="1">Uncharacterized protein</fullName>
    </submittedName>
</protein>
<dbReference type="eggNOG" id="ENOG5033BF3">
    <property type="taxonomic scope" value="Bacteria"/>
</dbReference>
<accession>A0A0A3IDG4</accession>
<dbReference type="Proteomes" id="UP000030437">
    <property type="component" value="Unassembled WGS sequence"/>
</dbReference>
<dbReference type="RefSeq" id="WP_036157891.1">
    <property type="nucleotide sequence ID" value="NZ_AVCX01000001.1"/>
</dbReference>
<proteinExistence type="predicted"/>
<comment type="caution">
    <text evidence="1">The sequence shown here is derived from an EMBL/GenBank/DDBJ whole genome shotgun (WGS) entry which is preliminary data.</text>
</comment>
<reference evidence="1 2" key="1">
    <citation type="submission" date="2014-02" db="EMBL/GenBank/DDBJ databases">
        <title>Draft genome sequence of Lysinibacillus odysseyi NBRC 100172.</title>
        <authorList>
            <person name="Zhang F."/>
            <person name="Wang G."/>
            <person name="Zhang L."/>
        </authorList>
    </citation>
    <scope>NUCLEOTIDE SEQUENCE [LARGE SCALE GENOMIC DNA]</scope>
    <source>
        <strain evidence="1 2">NBRC 100172</strain>
    </source>
</reference>
<name>A0A0A3IDG4_9BACI</name>
<evidence type="ECO:0000313" key="1">
    <source>
        <dbReference type="EMBL" id="KGR81525.1"/>
    </source>
</evidence>
<evidence type="ECO:0000313" key="2">
    <source>
        <dbReference type="Proteomes" id="UP000030437"/>
    </source>
</evidence>
<organism evidence="1 2">
    <name type="scientific">Lysinibacillus odysseyi 34hs-1 = NBRC 100172</name>
    <dbReference type="NCBI Taxonomy" id="1220589"/>
    <lineage>
        <taxon>Bacteria</taxon>
        <taxon>Bacillati</taxon>
        <taxon>Bacillota</taxon>
        <taxon>Bacilli</taxon>
        <taxon>Bacillales</taxon>
        <taxon>Bacillaceae</taxon>
        <taxon>Lysinibacillus</taxon>
    </lineage>
</organism>
<dbReference type="AlphaFoldDB" id="A0A0A3IDG4"/>
<keyword evidence="2" id="KW-1185">Reference proteome</keyword>